<feature type="region of interest" description="Disordered" evidence="10">
    <location>
        <begin position="1078"/>
        <end position="1101"/>
    </location>
</feature>
<keyword evidence="5 11" id="KW-0812">Transmembrane</keyword>
<keyword evidence="14" id="KW-1185">Reference proteome</keyword>
<evidence type="ECO:0000256" key="8">
    <source>
        <dbReference type="ARBA" id="ARBA00023212"/>
    </source>
</evidence>
<dbReference type="GO" id="GO:0098797">
    <property type="term" value="C:plasma membrane protein complex"/>
    <property type="evidence" value="ECO:0007669"/>
    <property type="project" value="TreeGrafter"/>
</dbReference>
<evidence type="ECO:0000256" key="9">
    <source>
        <dbReference type="ARBA" id="ARBA00023273"/>
    </source>
</evidence>
<evidence type="ECO:0000256" key="6">
    <source>
        <dbReference type="ARBA" id="ARBA00022989"/>
    </source>
</evidence>
<comment type="subcellular location">
    <subcellularLocation>
        <location evidence="2">Cell membrane</location>
        <topology evidence="2">Single-pass membrane protein</topology>
    </subcellularLocation>
    <subcellularLocation>
        <location evidence="1">Cytoplasm</location>
        <location evidence="1">Cytoskeleton</location>
        <location evidence="1">Cilium basal body</location>
    </subcellularLocation>
</comment>
<sequence>MRWSRATFSFYFACILLCSARAVHRRHNARVLTLKPEDNGTVPLPEECSTMAQCSSSIGFDQRNQCEHLDLNAGSTFLLSQWNEEVTVCSAAPEGPWGHSLYALIDQLRETVLWRNHQRGPRHTLPQIGSAVKSSEFGVQFQKCAQVETGSEFPQVSVYLVVKNLEGGTDLSQLSIRDTISDIVSLQTNGKVQDREYQTFSTDTLPAGSSYAVSYTASVKGSTNEDLFLPAFLTFSSTSQNDINLIGPVVVNFTLRINTTEKVCVNHALHFAGFCVAFLISTLLLSFTLLTASCFYKKCLMRTPQHRKRWSFSVEAEPEEAVSNTSDTANEDAAFEDRIVDIMALEDPQDMSHALDNFEMSSLLRGAVMVECVRVQMLKGVFRVLTARLTGSSNEVSMVDLLSHVTDMQEDQKSQLNTHSTTEAHTERQHVEQRRLEALRRREELHIIISEEIEEAAMTGGTHMANQLLHRYYTCQDQLESVLDLFIANQRAALSEQQAQRRFLLQGLQDLQRSMCDMFSAFSRHIDSWFTHIRREGVLSDQHCVQQLERAQSELQRVQKGFEETLGRERRSAHCDIIKTRRARIAETLFEQKHEQQDLVCGSVCDGPLEDYLMRWQTLLCAHNTHLSELITHLDQEAAAHIRRVLVCVLRDAVADLKQVECETSESLQEAGVPRWLLLQMRAGSVVGGCLADTEAELGVRKREAAKTLRLTRSRIQQIREEELQQQRERRERMHTYCRSVWESQCSLSESDLLRMQLEYVKSVCHLDRCLVLPHLLQREKGCNIPTNQSTKHTLDHASGDPCPILTHAQVCVCKDEVCVCEDEMTSCEERVTMQVAAVQWDKVERKNRVLETHSALLMLQKLLMQTVSHALVGEELSHAIHTHSLALEEAELLLQKEESEWERSMDGLGLNKLLTPDEEELFRVNAECTITECLQEALYKRQQLTHTLAERLRMEIRRQQVMEDLREQQELKRLYTHFDQDLLLVALLVKLSGVSEPVLQQLLCLLLPTQPERELQSLIHTLAPKEGRILGPCCHLVEKLRNDVISKHVSPGSHTHTHRMLKKKQKLVEKLFSRSHADNLGQNPLPASSQPITAPATQKEDASTVVGETTLEGVECTSHAGEVEKAAGSEMAEERLFTVRCAPGGNLENTHVGHTTHTTHTPHTADASHVSHSHRKRRKFKFKKGAVAPQEQT</sequence>
<reference evidence="13 14" key="1">
    <citation type="submission" date="2019-06" db="EMBL/GenBank/DDBJ databases">
        <title>A chromosome-scale genome assembly of the striped catfish, Pangasianodon hypophthalmus.</title>
        <authorList>
            <person name="Wen M."/>
            <person name="Zahm M."/>
            <person name="Roques C."/>
            <person name="Cabau C."/>
            <person name="Klopp C."/>
            <person name="Donnadieu C."/>
            <person name="Jouanno E."/>
            <person name="Avarre J.-C."/>
            <person name="Campet M."/>
            <person name="Ha T.T.T."/>
            <person name="Dugue R."/>
            <person name="Lampietro C."/>
            <person name="Louis A."/>
            <person name="Herpin A."/>
            <person name="Echchiki A."/>
            <person name="Berthelot C."/>
            <person name="Parey E."/>
            <person name="Roest-Crollius H."/>
            <person name="Braasch I."/>
            <person name="Postlethwait J."/>
            <person name="Bobe J."/>
            <person name="Montfort J."/>
            <person name="Bouchez O."/>
            <person name="Begum T."/>
            <person name="Schartl M."/>
            <person name="Guiguen Y."/>
        </authorList>
    </citation>
    <scope>NUCLEOTIDE SEQUENCE [LARGE SCALE GENOMIC DNA]</scope>
    <source>
        <strain evidence="13 14">Indonesia</strain>
        <tissue evidence="13">Blood</tissue>
    </source>
</reference>
<evidence type="ECO:0000313" key="14">
    <source>
        <dbReference type="Proteomes" id="UP000327468"/>
    </source>
</evidence>
<dbReference type="AlphaFoldDB" id="A0A5N5MIA7"/>
<protein>
    <recommendedName>
        <fullName evidence="15">Limbin-like</fullName>
    </recommendedName>
</protein>
<evidence type="ECO:0000256" key="7">
    <source>
        <dbReference type="ARBA" id="ARBA00023136"/>
    </source>
</evidence>
<keyword evidence="6 11" id="KW-1133">Transmembrane helix</keyword>
<dbReference type="InterPro" id="IPR022076">
    <property type="entry name" value="Limbin"/>
</dbReference>
<keyword evidence="4" id="KW-0963">Cytoplasm</keyword>
<feature type="compositionally biased region" description="Basic residues" evidence="10">
    <location>
        <begin position="1172"/>
        <end position="1185"/>
    </location>
</feature>
<comment type="caution">
    <text evidence="13">The sequence shown here is derived from an EMBL/GenBank/DDBJ whole genome shotgun (WGS) entry which is preliminary data.</text>
</comment>
<keyword evidence="7 11" id="KW-0472">Membrane</keyword>
<evidence type="ECO:0000256" key="2">
    <source>
        <dbReference type="ARBA" id="ARBA00004162"/>
    </source>
</evidence>
<feature type="compositionally biased region" description="Low complexity" evidence="10">
    <location>
        <begin position="1151"/>
        <end position="1165"/>
    </location>
</feature>
<dbReference type="Pfam" id="PF12297">
    <property type="entry name" value="EVC2_like"/>
    <property type="match status" value="2"/>
</dbReference>
<dbReference type="InterPro" id="IPR026501">
    <property type="entry name" value="Limbin/EVC"/>
</dbReference>
<keyword evidence="3" id="KW-1003">Cell membrane</keyword>
<feature type="chain" id="PRO_5024404634" description="Limbin-like" evidence="12">
    <location>
        <begin position="23"/>
        <end position="1194"/>
    </location>
</feature>
<evidence type="ECO:0000313" key="13">
    <source>
        <dbReference type="EMBL" id="KAB5554171.1"/>
    </source>
</evidence>
<feature type="signal peptide" evidence="12">
    <location>
        <begin position="1"/>
        <end position="22"/>
    </location>
</feature>
<evidence type="ECO:0000256" key="5">
    <source>
        <dbReference type="ARBA" id="ARBA00022692"/>
    </source>
</evidence>
<feature type="region of interest" description="Disordered" evidence="10">
    <location>
        <begin position="410"/>
        <end position="432"/>
    </location>
</feature>
<evidence type="ECO:0008006" key="15">
    <source>
        <dbReference type="Google" id="ProtNLM"/>
    </source>
</evidence>
<dbReference type="EMBL" id="VFJC01000014">
    <property type="protein sequence ID" value="KAB5554171.1"/>
    <property type="molecule type" value="Genomic_DNA"/>
</dbReference>
<proteinExistence type="predicted"/>
<dbReference type="PANTHER" id="PTHR16795:SF14">
    <property type="entry name" value="LIMBIN"/>
    <property type="match status" value="1"/>
</dbReference>
<evidence type="ECO:0000256" key="4">
    <source>
        <dbReference type="ARBA" id="ARBA00022490"/>
    </source>
</evidence>
<gene>
    <name evidence="13" type="ORF">PHYPO_G00047110</name>
</gene>
<accession>A0A5N5MIA7</accession>
<evidence type="ECO:0000256" key="1">
    <source>
        <dbReference type="ARBA" id="ARBA00004120"/>
    </source>
</evidence>
<organism evidence="13 14">
    <name type="scientific">Pangasianodon hypophthalmus</name>
    <name type="common">Striped catfish</name>
    <name type="synonym">Helicophagus hypophthalmus</name>
    <dbReference type="NCBI Taxonomy" id="310915"/>
    <lineage>
        <taxon>Eukaryota</taxon>
        <taxon>Metazoa</taxon>
        <taxon>Chordata</taxon>
        <taxon>Craniata</taxon>
        <taxon>Vertebrata</taxon>
        <taxon>Euteleostomi</taxon>
        <taxon>Actinopterygii</taxon>
        <taxon>Neopterygii</taxon>
        <taxon>Teleostei</taxon>
        <taxon>Ostariophysi</taxon>
        <taxon>Siluriformes</taxon>
        <taxon>Pangasiidae</taxon>
        <taxon>Pangasianodon</taxon>
    </lineage>
</organism>
<feature type="transmembrane region" description="Helical" evidence="11">
    <location>
        <begin position="271"/>
        <end position="296"/>
    </location>
</feature>
<evidence type="ECO:0000256" key="12">
    <source>
        <dbReference type="SAM" id="SignalP"/>
    </source>
</evidence>
<dbReference type="GO" id="GO:0007224">
    <property type="term" value="P:smoothened signaling pathway"/>
    <property type="evidence" value="ECO:0007669"/>
    <property type="project" value="InterPro"/>
</dbReference>
<feature type="compositionally biased region" description="Basic and acidic residues" evidence="10">
    <location>
        <begin position="422"/>
        <end position="432"/>
    </location>
</feature>
<evidence type="ECO:0000256" key="3">
    <source>
        <dbReference type="ARBA" id="ARBA00022475"/>
    </source>
</evidence>
<keyword evidence="9" id="KW-0966">Cell projection</keyword>
<dbReference type="PANTHER" id="PTHR16795">
    <property type="entry name" value="LIMBIN/ELLIS-VAN CREVELD PROTEIN"/>
    <property type="match status" value="1"/>
</dbReference>
<dbReference type="Proteomes" id="UP000327468">
    <property type="component" value="Chromosome 13"/>
</dbReference>
<feature type="compositionally biased region" description="Polar residues" evidence="10">
    <location>
        <begin position="1081"/>
        <end position="1097"/>
    </location>
</feature>
<keyword evidence="12" id="KW-0732">Signal</keyword>
<evidence type="ECO:0000256" key="10">
    <source>
        <dbReference type="SAM" id="MobiDB-lite"/>
    </source>
</evidence>
<name>A0A5N5MIA7_PANHP</name>
<keyword evidence="8" id="KW-0206">Cytoskeleton</keyword>
<dbReference type="GO" id="GO:0060170">
    <property type="term" value="C:ciliary membrane"/>
    <property type="evidence" value="ECO:0007669"/>
    <property type="project" value="TreeGrafter"/>
</dbReference>
<evidence type="ECO:0000256" key="11">
    <source>
        <dbReference type="SAM" id="Phobius"/>
    </source>
</evidence>
<feature type="region of interest" description="Disordered" evidence="10">
    <location>
        <begin position="1148"/>
        <end position="1194"/>
    </location>
</feature>